<proteinExistence type="predicted"/>
<evidence type="ECO:0000259" key="1">
    <source>
        <dbReference type="Pfam" id="PF02627"/>
    </source>
</evidence>
<evidence type="ECO:0000313" key="3">
    <source>
        <dbReference type="Proteomes" id="UP001595792"/>
    </source>
</evidence>
<dbReference type="Proteomes" id="UP001595792">
    <property type="component" value="Unassembled WGS sequence"/>
</dbReference>
<dbReference type="Gene3D" id="1.20.1290.10">
    <property type="entry name" value="AhpD-like"/>
    <property type="match status" value="1"/>
</dbReference>
<reference evidence="3" key="1">
    <citation type="journal article" date="2019" name="Int. J. Syst. Evol. Microbiol.">
        <title>The Global Catalogue of Microorganisms (GCM) 10K type strain sequencing project: providing services to taxonomists for standard genome sequencing and annotation.</title>
        <authorList>
            <consortium name="The Broad Institute Genomics Platform"/>
            <consortium name="The Broad Institute Genome Sequencing Center for Infectious Disease"/>
            <person name="Wu L."/>
            <person name="Ma J."/>
        </authorList>
    </citation>
    <scope>NUCLEOTIDE SEQUENCE [LARGE SCALE GENOMIC DNA]</scope>
    <source>
        <strain evidence="3">CCM 8689</strain>
    </source>
</reference>
<dbReference type="SUPFAM" id="SSF69118">
    <property type="entry name" value="AhpD-like"/>
    <property type="match status" value="1"/>
</dbReference>
<dbReference type="RefSeq" id="WP_378960413.1">
    <property type="nucleotide sequence ID" value="NZ_JBHRXC010000016.1"/>
</dbReference>
<accession>A0ABV8NN28</accession>
<organism evidence="2 3">
    <name type="scientific">Pedobacter jamesrossensis</name>
    <dbReference type="NCBI Taxonomy" id="1908238"/>
    <lineage>
        <taxon>Bacteria</taxon>
        <taxon>Pseudomonadati</taxon>
        <taxon>Bacteroidota</taxon>
        <taxon>Sphingobacteriia</taxon>
        <taxon>Sphingobacteriales</taxon>
        <taxon>Sphingobacteriaceae</taxon>
        <taxon>Pedobacter</taxon>
    </lineage>
</organism>
<dbReference type="NCBIfam" id="TIGR00778">
    <property type="entry name" value="ahpD_dom"/>
    <property type="match status" value="1"/>
</dbReference>
<evidence type="ECO:0000313" key="2">
    <source>
        <dbReference type="EMBL" id="MFC4197052.1"/>
    </source>
</evidence>
<dbReference type="InterPro" id="IPR004675">
    <property type="entry name" value="AhpD_core"/>
</dbReference>
<dbReference type="Pfam" id="PF02627">
    <property type="entry name" value="CMD"/>
    <property type="match status" value="1"/>
</dbReference>
<protein>
    <submittedName>
        <fullName evidence="2">Carboxymuconolactone decarboxylase family protein</fullName>
    </submittedName>
</protein>
<sequence length="179" mass="19610">MKTIKVPNREEVSPQSQLLFDQISASIGKVPNLYAAIGYSPQTLKGFLQFDGALAGGIFSAKEKEAINLVVSEVNDCSYCLAAHTMLAKTKGFSHEEIISFRKGYTEEAKLNAVIQLAKNITENHGHAEEQFLVDFFAAGFQEDALIELLGLIAVRIFTNYVHAVTGVPIDFPEAMSLK</sequence>
<dbReference type="PANTHER" id="PTHR35446">
    <property type="entry name" value="SI:CH211-175M2.5"/>
    <property type="match status" value="1"/>
</dbReference>
<name>A0ABV8NN28_9SPHI</name>
<comment type="caution">
    <text evidence="2">The sequence shown here is derived from an EMBL/GenBank/DDBJ whole genome shotgun (WGS) entry which is preliminary data.</text>
</comment>
<dbReference type="InterPro" id="IPR029032">
    <property type="entry name" value="AhpD-like"/>
</dbReference>
<dbReference type="InterPro" id="IPR003779">
    <property type="entry name" value="CMD-like"/>
</dbReference>
<gene>
    <name evidence="2" type="ORF">ACFOUY_10110</name>
</gene>
<keyword evidence="3" id="KW-1185">Reference proteome</keyword>
<dbReference type="EMBL" id="JBHSBY010000098">
    <property type="protein sequence ID" value="MFC4197052.1"/>
    <property type="molecule type" value="Genomic_DNA"/>
</dbReference>
<feature type="domain" description="Carboxymuconolactone decarboxylase-like" evidence="1">
    <location>
        <begin position="41"/>
        <end position="99"/>
    </location>
</feature>
<dbReference type="PANTHER" id="PTHR35446:SF2">
    <property type="entry name" value="CARBOXYMUCONOLACTONE DECARBOXYLASE-LIKE DOMAIN-CONTAINING PROTEIN"/>
    <property type="match status" value="1"/>
</dbReference>